<keyword evidence="5" id="KW-0812">Transmembrane</keyword>
<dbReference type="Pfam" id="PF00067">
    <property type="entry name" value="p450"/>
    <property type="match status" value="1"/>
</dbReference>
<accession>A0A6G1JB13</accession>
<keyword evidence="6 12" id="KW-0479">Metal-binding</keyword>
<feature type="chain" id="PRO_5026074363" evidence="14">
    <location>
        <begin position="26"/>
        <end position="504"/>
    </location>
</feature>
<dbReference type="OrthoDB" id="1844152at2759"/>
<keyword evidence="9 12" id="KW-0408">Iron</keyword>
<protein>
    <submittedName>
        <fullName evidence="15">Cytochrome P450</fullName>
    </submittedName>
</protein>
<dbReference type="Proteomes" id="UP000799291">
    <property type="component" value="Unassembled WGS sequence"/>
</dbReference>
<keyword evidence="11" id="KW-0472">Membrane</keyword>
<dbReference type="GO" id="GO:0004497">
    <property type="term" value="F:monooxygenase activity"/>
    <property type="evidence" value="ECO:0007669"/>
    <property type="project" value="UniProtKB-KW"/>
</dbReference>
<evidence type="ECO:0000256" key="8">
    <source>
        <dbReference type="ARBA" id="ARBA00023002"/>
    </source>
</evidence>
<evidence type="ECO:0000256" key="5">
    <source>
        <dbReference type="ARBA" id="ARBA00022692"/>
    </source>
</evidence>
<keyword evidence="4 12" id="KW-0349">Heme</keyword>
<keyword evidence="10 13" id="KW-0503">Monooxygenase</keyword>
<dbReference type="InterPro" id="IPR001128">
    <property type="entry name" value="Cyt_P450"/>
</dbReference>
<evidence type="ECO:0000256" key="11">
    <source>
        <dbReference type="ARBA" id="ARBA00023136"/>
    </source>
</evidence>
<evidence type="ECO:0000256" key="3">
    <source>
        <dbReference type="ARBA" id="ARBA00010617"/>
    </source>
</evidence>
<dbReference type="CDD" id="cd11041">
    <property type="entry name" value="CYP503A1-like"/>
    <property type="match status" value="1"/>
</dbReference>
<reference evidence="15" key="1">
    <citation type="journal article" date="2020" name="Stud. Mycol.">
        <title>101 Dothideomycetes genomes: a test case for predicting lifestyles and emergence of pathogens.</title>
        <authorList>
            <person name="Haridas S."/>
            <person name="Albert R."/>
            <person name="Binder M."/>
            <person name="Bloem J."/>
            <person name="Labutti K."/>
            <person name="Salamov A."/>
            <person name="Andreopoulos B."/>
            <person name="Baker S."/>
            <person name="Barry K."/>
            <person name="Bills G."/>
            <person name="Bluhm B."/>
            <person name="Cannon C."/>
            <person name="Castanera R."/>
            <person name="Culley D."/>
            <person name="Daum C."/>
            <person name="Ezra D."/>
            <person name="Gonzalez J."/>
            <person name="Henrissat B."/>
            <person name="Kuo A."/>
            <person name="Liang C."/>
            <person name="Lipzen A."/>
            <person name="Lutzoni F."/>
            <person name="Magnuson J."/>
            <person name="Mondo S."/>
            <person name="Nolan M."/>
            <person name="Ohm R."/>
            <person name="Pangilinan J."/>
            <person name="Park H.-J."/>
            <person name="Ramirez L."/>
            <person name="Alfaro M."/>
            <person name="Sun H."/>
            <person name="Tritt A."/>
            <person name="Yoshinaga Y."/>
            <person name="Zwiers L.-H."/>
            <person name="Turgeon B."/>
            <person name="Goodwin S."/>
            <person name="Spatafora J."/>
            <person name="Crous P."/>
            <person name="Grigoriev I."/>
        </authorList>
    </citation>
    <scope>NUCLEOTIDE SEQUENCE</scope>
    <source>
        <strain evidence="15">CBS 122367</strain>
    </source>
</reference>
<keyword evidence="16" id="KW-1185">Reference proteome</keyword>
<proteinExistence type="inferred from homology"/>
<dbReference type="InterPro" id="IPR017972">
    <property type="entry name" value="Cyt_P450_CS"/>
</dbReference>
<evidence type="ECO:0000256" key="2">
    <source>
        <dbReference type="ARBA" id="ARBA00004370"/>
    </source>
</evidence>
<dbReference type="Gene3D" id="1.10.630.10">
    <property type="entry name" value="Cytochrome P450"/>
    <property type="match status" value="1"/>
</dbReference>
<comment type="subcellular location">
    <subcellularLocation>
        <location evidence="2">Membrane</location>
    </subcellularLocation>
</comment>
<dbReference type="GO" id="GO:0005506">
    <property type="term" value="F:iron ion binding"/>
    <property type="evidence" value="ECO:0007669"/>
    <property type="project" value="InterPro"/>
</dbReference>
<dbReference type="GO" id="GO:0016705">
    <property type="term" value="F:oxidoreductase activity, acting on paired donors, with incorporation or reduction of molecular oxygen"/>
    <property type="evidence" value="ECO:0007669"/>
    <property type="project" value="InterPro"/>
</dbReference>
<feature type="binding site" description="axial binding residue" evidence="12">
    <location>
        <position position="445"/>
    </location>
    <ligand>
        <name>heme</name>
        <dbReference type="ChEBI" id="CHEBI:30413"/>
    </ligand>
    <ligandPart>
        <name>Fe</name>
        <dbReference type="ChEBI" id="CHEBI:18248"/>
    </ligandPart>
</feature>
<evidence type="ECO:0000256" key="7">
    <source>
        <dbReference type="ARBA" id="ARBA00022989"/>
    </source>
</evidence>
<dbReference type="PROSITE" id="PS00086">
    <property type="entry name" value="CYTOCHROME_P450"/>
    <property type="match status" value="1"/>
</dbReference>
<evidence type="ECO:0000256" key="1">
    <source>
        <dbReference type="ARBA" id="ARBA00001971"/>
    </source>
</evidence>
<evidence type="ECO:0000256" key="9">
    <source>
        <dbReference type="ARBA" id="ARBA00023004"/>
    </source>
</evidence>
<evidence type="ECO:0000256" key="10">
    <source>
        <dbReference type="ARBA" id="ARBA00023033"/>
    </source>
</evidence>
<name>A0A6G1JB13_9PLEO</name>
<keyword evidence="14" id="KW-0732">Signal</keyword>
<keyword evidence="7" id="KW-1133">Transmembrane helix</keyword>
<dbReference type="EMBL" id="MU005575">
    <property type="protein sequence ID" value="KAF2687355.1"/>
    <property type="molecule type" value="Genomic_DNA"/>
</dbReference>
<dbReference type="PRINTS" id="PR00463">
    <property type="entry name" value="EP450I"/>
</dbReference>
<dbReference type="AlphaFoldDB" id="A0A6G1JB13"/>
<keyword evidence="8 13" id="KW-0560">Oxidoreductase</keyword>
<dbReference type="PANTHER" id="PTHR46206">
    <property type="entry name" value="CYTOCHROME P450"/>
    <property type="match status" value="1"/>
</dbReference>
<dbReference type="InterPro" id="IPR002401">
    <property type="entry name" value="Cyt_P450_E_grp-I"/>
</dbReference>
<dbReference type="GO" id="GO:0016020">
    <property type="term" value="C:membrane"/>
    <property type="evidence" value="ECO:0007669"/>
    <property type="project" value="UniProtKB-SubCell"/>
</dbReference>
<evidence type="ECO:0000256" key="13">
    <source>
        <dbReference type="RuleBase" id="RU000461"/>
    </source>
</evidence>
<feature type="signal peptide" evidence="14">
    <location>
        <begin position="1"/>
        <end position="25"/>
    </location>
</feature>
<sequence>MEITTLRVAVLLVVLFAIYKKFTSSKIAGVSDGFNSTKDSVLHTLSTGYETVTKPLGKPFKIRYWAQKYVILPPTTKYLSDIRRASREHLSFFDAINDVFFQYRWTGNLFSSDRMVFVVMKEINPELPNFSKPMMEETLYALETNLGEGKELPAIDLFADISLRVFTRILLGSDLHRSDSFLNRFKAWGQGVLFTGFITLKMPFGDTLRHVICWPFGWYQRAVLQARVKKFLGVLVAERLGEEGNGKEKEKGEKRFDAIRSTIKLLDRYPLNPSTKGNPVEAIAHEILQLVAAGVNSPTLSLSDMLFGALQNPDDLAALREEARSAVEKHGWNDGMLNELPIMDSFIREIHRVYPAFALAVPRLVKDKPFVFSDGLEFPPGTRIAFPAEACQKDEAIIGENPRDFDARRFVKLAAAGAREHGVNIWTASHPSASNLAFGYGNHVCPGRFLAIRAIKVIFSRLLLEYEISWTRKPGEEMPLLRLEGMLAPDPKQKVLFRRRTPKL</sequence>
<comment type="similarity">
    <text evidence="3 13">Belongs to the cytochrome P450 family.</text>
</comment>
<evidence type="ECO:0000256" key="12">
    <source>
        <dbReference type="PIRSR" id="PIRSR602401-1"/>
    </source>
</evidence>
<dbReference type="PANTHER" id="PTHR46206:SF5">
    <property type="entry name" value="P450, PUTATIVE (EUROFUNG)-RELATED"/>
    <property type="match status" value="1"/>
</dbReference>
<gene>
    <name evidence="15" type="ORF">K458DRAFT_415608</name>
</gene>
<evidence type="ECO:0000313" key="15">
    <source>
        <dbReference type="EMBL" id="KAF2687355.1"/>
    </source>
</evidence>
<evidence type="ECO:0000256" key="14">
    <source>
        <dbReference type="SAM" id="SignalP"/>
    </source>
</evidence>
<evidence type="ECO:0000256" key="6">
    <source>
        <dbReference type="ARBA" id="ARBA00022723"/>
    </source>
</evidence>
<evidence type="ECO:0000256" key="4">
    <source>
        <dbReference type="ARBA" id="ARBA00022617"/>
    </source>
</evidence>
<dbReference type="SUPFAM" id="SSF48264">
    <property type="entry name" value="Cytochrome P450"/>
    <property type="match status" value="1"/>
</dbReference>
<comment type="cofactor">
    <cofactor evidence="1 12">
        <name>heme</name>
        <dbReference type="ChEBI" id="CHEBI:30413"/>
    </cofactor>
</comment>
<evidence type="ECO:0000313" key="16">
    <source>
        <dbReference type="Proteomes" id="UP000799291"/>
    </source>
</evidence>
<dbReference type="InterPro" id="IPR036396">
    <property type="entry name" value="Cyt_P450_sf"/>
</dbReference>
<dbReference type="GO" id="GO:0020037">
    <property type="term" value="F:heme binding"/>
    <property type="evidence" value="ECO:0007669"/>
    <property type="project" value="InterPro"/>
</dbReference>
<organism evidence="15 16">
    <name type="scientific">Lentithecium fluviatile CBS 122367</name>
    <dbReference type="NCBI Taxonomy" id="1168545"/>
    <lineage>
        <taxon>Eukaryota</taxon>
        <taxon>Fungi</taxon>
        <taxon>Dikarya</taxon>
        <taxon>Ascomycota</taxon>
        <taxon>Pezizomycotina</taxon>
        <taxon>Dothideomycetes</taxon>
        <taxon>Pleosporomycetidae</taxon>
        <taxon>Pleosporales</taxon>
        <taxon>Massarineae</taxon>
        <taxon>Lentitheciaceae</taxon>
        <taxon>Lentithecium</taxon>
    </lineage>
</organism>